<evidence type="ECO:0000313" key="2">
    <source>
        <dbReference type="Proteomes" id="UP001596513"/>
    </source>
</evidence>
<comment type="caution">
    <text evidence="1">The sequence shown here is derived from an EMBL/GenBank/DDBJ whole genome shotgun (WGS) entry which is preliminary data.</text>
</comment>
<dbReference type="RefSeq" id="WP_380205074.1">
    <property type="nucleotide sequence ID" value="NZ_JBHTEK010000001.1"/>
</dbReference>
<dbReference type="EMBL" id="JBHTEK010000001">
    <property type="protein sequence ID" value="MFC7669581.1"/>
    <property type="molecule type" value="Genomic_DNA"/>
</dbReference>
<protein>
    <submittedName>
        <fullName evidence="1">Uncharacterized protein</fullName>
    </submittedName>
</protein>
<proteinExistence type="predicted"/>
<evidence type="ECO:0000313" key="1">
    <source>
        <dbReference type="EMBL" id="MFC7669581.1"/>
    </source>
</evidence>
<keyword evidence="2" id="KW-1185">Reference proteome</keyword>
<sequence length="64" mass="7548">MVRLTFLYFNYSEFDKLKAVYEALDGMLRQGMFYSRRILFNYYANSVLLHSSSTCCSRPRNSAT</sequence>
<organism evidence="1 2">
    <name type="scientific">Hymenobacter humi</name>
    <dbReference type="NCBI Taxonomy" id="1411620"/>
    <lineage>
        <taxon>Bacteria</taxon>
        <taxon>Pseudomonadati</taxon>
        <taxon>Bacteroidota</taxon>
        <taxon>Cytophagia</taxon>
        <taxon>Cytophagales</taxon>
        <taxon>Hymenobacteraceae</taxon>
        <taxon>Hymenobacter</taxon>
    </lineage>
</organism>
<reference evidence="2" key="1">
    <citation type="journal article" date="2019" name="Int. J. Syst. Evol. Microbiol.">
        <title>The Global Catalogue of Microorganisms (GCM) 10K type strain sequencing project: providing services to taxonomists for standard genome sequencing and annotation.</title>
        <authorList>
            <consortium name="The Broad Institute Genomics Platform"/>
            <consortium name="The Broad Institute Genome Sequencing Center for Infectious Disease"/>
            <person name="Wu L."/>
            <person name="Ma J."/>
        </authorList>
    </citation>
    <scope>NUCLEOTIDE SEQUENCE [LARGE SCALE GENOMIC DNA]</scope>
    <source>
        <strain evidence="2">JCM 19635</strain>
    </source>
</reference>
<dbReference type="Proteomes" id="UP001596513">
    <property type="component" value="Unassembled WGS sequence"/>
</dbReference>
<gene>
    <name evidence="1" type="ORF">ACFQT0_21095</name>
</gene>
<name>A0ABW2UBW9_9BACT</name>
<accession>A0ABW2UBW9</accession>